<feature type="non-terminal residue" evidence="15">
    <location>
        <position position="1"/>
    </location>
</feature>
<keyword evidence="10" id="KW-0067">ATP-binding</keyword>
<keyword evidence="5" id="KW-0479">Metal-binding</keyword>
<dbReference type="GO" id="GO:0004674">
    <property type="term" value="F:protein serine/threonine kinase activity"/>
    <property type="evidence" value="ECO:0007669"/>
    <property type="project" value="UniProtKB-KW"/>
</dbReference>
<dbReference type="FunFam" id="3.30.200.20:FF:000315">
    <property type="entry name" value="Calcium-dependent protein kinase 3"/>
    <property type="match status" value="1"/>
</dbReference>
<evidence type="ECO:0000259" key="14">
    <source>
        <dbReference type="PROSITE" id="PS50011"/>
    </source>
</evidence>
<dbReference type="InterPro" id="IPR008271">
    <property type="entry name" value="Ser/Thr_kinase_AS"/>
</dbReference>
<evidence type="ECO:0000256" key="10">
    <source>
        <dbReference type="ARBA" id="ARBA00022840"/>
    </source>
</evidence>
<evidence type="ECO:0000313" key="15">
    <source>
        <dbReference type="EMBL" id="CAE7721730.1"/>
    </source>
</evidence>
<gene>
    <name evidence="15" type="primary">CPK2</name>
    <name evidence="15" type="ORF">SPIL2461_LOCUS20584</name>
</gene>
<keyword evidence="16" id="KW-1185">Reference proteome</keyword>
<evidence type="ECO:0000256" key="12">
    <source>
        <dbReference type="ARBA" id="ARBA00047899"/>
    </source>
</evidence>
<keyword evidence="4" id="KW-0808">Transferase</keyword>
<dbReference type="Gene3D" id="2.70.160.11">
    <property type="entry name" value="Hnrnp arginine n-methyltransferase1"/>
    <property type="match status" value="2"/>
</dbReference>
<dbReference type="PROSITE" id="PS50011">
    <property type="entry name" value="PROTEIN_KINASE_DOM"/>
    <property type="match status" value="1"/>
</dbReference>
<dbReference type="InterPro" id="IPR029063">
    <property type="entry name" value="SAM-dependent_MTases_sf"/>
</dbReference>
<reference evidence="15" key="1">
    <citation type="submission" date="2021-02" db="EMBL/GenBank/DDBJ databases">
        <authorList>
            <person name="Dougan E. K."/>
            <person name="Rhodes N."/>
            <person name="Thang M."/>
            <person name="Chan C."/>
        </authorList>
    </citation>
    <scope>NUCLEOTIDE SEQUENCE</scope>
</reference>
<evidence type="ECO:0000313" key="16">
    <source>
        <dbReference type="Proteomes" id="UP000649617"/>
    </source>
</evidence>
<dbReference type="SMART" id="SM00220">
    <property type="entry name" value="S_TKc"/>
    <property type="match status" value="1"/>
</dbReference>
<keyword evidence="8" id="KW-0418">Kinase</keyword>
<dbReference type="EMBL" id="CAJNIZ010045490">
    <property type="protein sequence ID" value="CAE7721730.1"/>
    <property type="molecule type" value="Genomic_DNA"/>
</dbReference>
<sequence length="808" mass="89383">PALSQVIAFEAEPALAQVAEENVAQNGLADKLAVKAIRSTAVSSLGDLKVAGGALRAGLLVAEILDAGLLGEDCLPTLRHAASCLLSPNYFAVPASAEICACCVESGILRSWQSVEGSWWATEAFKNDEGDANPHDVVLERLVGTGEARILTEEFNALSFNFESLPPEAGRCEVVSLKVGTAGWLDAVVFWWYCVMVRNDPLPTMTNAPARVPIATRADAMAGRSEIGHWRQAVSILPGPRRFLEAGDKLRMAVFHTDEDIWFRVVEPSFVPKPLALPRASSSLAFLPATRLWSMADDNRWQKLERAVKDAVGMLQPQPLQEHGGILVLDLSDGPFISLILARHLAKRFAKCGGSPGPRSRHLRRLLRFAGRKPTVLSFESSEEGLSVAMDVLKSGQRHLWRPKYCRIRPVLGGPGLAPKSVAMICAEPYSQQCEGLPCDAHFWQHWAQVDALRWTLAPQAVLVPLGFRVQVALISCAGLWQRRQPVTAEVHGVNVSQINKLHPDRTFKQTAARHRFPCSLWQIEHQVVSQPITLCQVSFAADFPRKILLSMDWLLGRKFQLEGVSYWQKGPESLALGWRLELAVSAYFKAADGSLDLQTNWVFTRHPDQIRESLWNSMQSILDAWFAKDKGGEYAKRSRHKQRRHGVQLAGKKSGAEGPGFGIHCFIINNSGDIDDFYQVQEEVNAGGSAQVFKAVELATKAVRAVKRIAKKSAGEIARVIQEVAIMKTIDHPNIIKLFETFEDDDYLYLVLEYCAGGDVLDYLLSDGIMDELAAAMVMRGMLSALNYLNANGYVHRDLKPENIMYK</sequence>
<feature type="non-terminal residue" evidence="15">
    <location>
        <position position="808"/>
    </location>
</feature>
<evidence type="ECO:0000256" key="9">
    <source>
        <dbReference type="ARBA" id="ARBA00022837"/>
    </source>
</evidence>
<evidence type="ECO:0000256" key="6">
    <source>
        <dbReference type="ARBA" id="ARBA00022737"/>
    </source>
</evidence>
<keyword evidence="3" id="KW-0723">Serine/threonine-protein kinase</keyword>
<dbReference type="Gene3D" id="3.40.50.150">
    <property type="entry name" value="Vaccinia Virus protein VP39"/>
    <property type="match status" value="1"/>
</dbReference>
<evidence type="ECO:0000256" key="8">
    <source>
        <dbReference type="ARBA" id="ARBA00022777"/>
    </source>
</evidence>
<name>A0A812XAK9_SYMPI</name>
<evidence type="ECO:0000256" key="7">
    <source>
        <dbReference type="ARBA" id="ARBA00022741"/>
    </source>
</evidence>
<comment type="cofactor">
    <cofactor evidence="1">
        <name>Mg(2+)</name>
        <dbReference type="ChEBI" id="CHEBI:18420"/>
    </cofactor>
</comment>
<protein>
    <recommendedName>
        <fullName evidence="2">non-specific serine/threonine protein kinase</fullName>
        <ecNumber evidence="2">2.7.11.1</ecNumber>
    </recommendedName>
</protein>
<evidence type="ECO:0000256" key="2">
    <source>
        <dbReference type="ARBA" id="ARBA00012513"/>
    </source>
</evidence>
<comment type="catalytic activity">
    <reaction evidence="13">
        <text>L-seryl-[protein] + ATP = O-phospho-L-seryl-[protein] + ADP + H(+)</text>
        <dbReference type="Rhea" id="RHEA:17989"/>
        <dbReference type="Rhea" id="RHEA-COMP:9863"/>
        <dbReference type="Rhea" id="RHEA-COMP:11604"/>
        <dbReference type="ChEBI" id="CHEBI:15378"/>
        <dbReference type="ChEBI" id="CHEBI:29999"/>
        <dbReference type="ChEBI" id="CHEBI:30616"/>
        <dbReference type="ChEBI" id="CHEBI:83421"/>
        <dbReference type="ChEBI" id="CHEBI:456216"/>
        <dbReference type="EC" id="2.7.11.1"/>
    </reaction>
</comment>
<keyword evidence="9" id="KW-0106">Calcium</keyword>
<evidence type="ECO:0000256" key="1">
    <source>
        <dbReference type="ARBA" id="ARBA00001946"/>
    </source>
</evidence>
<comment type="caution">
    <text evidence="15">The sequence shown here is derived from an EMBL/GenBank/DDBJ whole genome shotgun (WGS) entry which is preliminary data.</text>
</comment>
<dbReference type="PROSITE" id="PS00108">
    <property type="entry name" value="PROTEIN_KINASE_ST"/>
    <property type="match status" value="1"/>
</dbReference>
<evidence type="ECO:0000256" key="5">
    <source>
        <dbReference type="ARBA" id="ARBA00022723"/>
    </source>
</evidence>
<organism evidence="15 16">
    <name type="scientific">Symbiodinium pilosum</name>
    <name type="common">Dinoflagellate</name>
    <dbReference type="NCBI Taxonomy" id="2952"/>
    <lineage>
        <taxon>Eukaryota</taxon>
        <taxon>Sar</taxon>
        <taxon>Alveolata</taxon>
        <taxon>Dinophyceae</taxon>
        <taxon>Suessiales</taxon>
        <taxon>Symbiodiniaceae</taxon>
        <taxon>Symbiodinium</taxon>
    </lineage>
</organism>
<dbReference type="EC" id="2.7.11.1" evidence="2"/>
<dbReference type="InterPro" id="IPR000719">
    <property type="entry name" value="Prot_kinase_dom"/>
</dbReference>
<comment type="catalytic activity">
    <reaction evidence="12">
        <text>L-threonyl-[protein] + ATP = O-phospho-L-threonyl-[protein] + ADP + H(+)</text>
        <dbReference type="Rhea" id="RHEA:46608"/>
        <dbReference type="Rhea" id="RHEA-COMP:11060"/>
        <dbReference type="Rhea" id="RHEA-COMP:11605"/>
        <dbReference type="ChEBI" id="CHEBI:15378"/>
        <dbReference type="ChEBI" id="CHEBI:30013"/>
        <dbReference type="ChEBI" id="CHEBI:30616"/>
        <dbReference type="ChEBI" id="CHEBI:61977"/>
        <dbReference type="ChEBI" id="CHEBI:456216"/>
        <dbReference type="EC" id="2.7.11.1"/>
    </reaction>
</comment>
<dbReference type="Pfam" id="PF00069">
    <property type="entry name" value="Pkinase"/>
    <property type="match status" value="1"/>
</dbReference>
<dbReference type="SUPFAM" id="SSF53335">
    <property type="entry name" value="S-adenosyl-L-methionine-dependent methyltransferases"/>
    <property type="match status" value="1"/>
</dbReference>
<accession>A0A812XAK9</accession>
<evidence type="ECO:0000256" key="11">
    <source>
        <dbReference type="ARBA" id="ARBA00024334"/>
    </source>
</evidence>
<proteinExistence type="inferred from homology"/>
<dbReference type="AlphaFoldDB" id="A0A812XAK9"/>
<evidence type="ECO:0000256" key="3">
    <source>
        <dbReference type="ARBA" id="ARBA00022527"/>
    </source>
</evidence>
<dbReference type="SUPFAM" id="SSF56112">
    <property type="entry name" value="Protein kinase-like (PK-like)"/>
    <property type="match status" value="1"/>
</dbReference>
<dbReference type="InterPro" id="IPR011009">
    <property type="entry name" value="Kinase-like_dom_sf"/>
</dbReference>
<evidence type="ECO:0000256" key="4">
    <source>
        <dbReference type="ARBA" id="ARBA00022679"/>
    </source>
</evidence>
<feature type="domain" description="Protein kinase" evidence="14">
    <location>
        <begin position="679"/>
        <end position="808"/>
    </location>
</feature>
<dbReference type="GO" id="GO:0046872">
    <property type="term" value="F:metal ion binding"/>
    <property type="evidence" value="ECO:0007669"/>
    <property type="project" value="UniProtKB-KW"/>
</dbReference>
<dbReference type="Gene3D" id="1.10.510.10">
    <property type="entry name" value="Transferase(Phosphotransferase) domain 1"/>
    <property type="match status" value="1"/>
</dbReference>
<keyword evidence="6" id="KW-0677">Repeat</keyword>
<dbReference type="PANTHER" id="PTHR24347">
    <property type="entry name" value="SERINE/THREONINE-PROTEIN KINASE"/>
    <property type="match status" value="1"/>
</dbReference>
<dbReference type="Proteomes" id="UP000649617">
    <property type="component" value="Unassembled WGS sequence"/>
</dbReference>
<comment type="similarity">
    <text evidence="11">Belongs to the protein kinase superfamily. Ser/Thr protein kinase family. CDPK subfamily.</text>
</comment>
<dbReference type="OrthoDB" id="431284at2759"/>
<dbReference type="GO" id="GO:0005524">
    <property type="term" value="F:ATP binding"/>
    <property type="evidence" value="ECO:0007669"/>
    <property type="project" value="UniProtKB-KW"/>
</dbReference>
<evidence type="ECO:0000256" key="13">
    <source>
        <dbReference type="ARBA" id="ARBA00048679"/>
    </source>
</evidence>
<keyword evidence="7" id="KW-0547">Nucleotide-binding</keyword>